<name>A0A2K9P5Z2_9FIRM</name>
<protein>
    <submittedName>
        <fullName evidence="1">Uncharacterized protein</fullName>
    </submittedName>
</protein>
<evidence type="ECO:0000313" key="1">
    <source>
        <dbReference type="EMBL" id="AUO20399.1"/>
    </source>
</evidence>
<accession>A0A2K9P5Z2</accession>
<dbReference type="RefSeq" id="WP_412619267.1">
    <property type="nucleotide sequence ID" value="NZ_JBKXJU010000001.1"/>
</dbReference>
<dbReference type="AlphaFoldDB" id="A0A2K9P5Z2"/>
<proteinExistence type="predicted"/>
<dbReference type="EMBL" id="CP020991">
    <property type="protein sequence ID" value="AUO20399.1"/>
    <property type="molecule type" value="Genomic_DNA"/>
</dbReference>
<dbReference type="KEGG" id="mpec:B9O19_02259"/>
<evidence type="ECO:0000313" key="2">
    <source>
        <dbReference type="Proteomes" id="UP000235589"/>
    </source>
</evidence>
<gene>
    <name evidence="1" type="ORF">B9O19_02259</name>
</gene>
<dbReference type="Proteomes" id="UP000235589">
    <property type="component" value="Chromosome"/>
</dbReference>
<keyword evidence="2" id="KW-1185">Reference proteome</keyword>
<organism evidence="1 2">
    <name type="scientific">Monoglobus pectinilyticus</name>
    <dbReference type="NCBI Taxonomy" id="1981510"/>
    <lineage>
        <taxon>Bacteria</taxon>
        <taxon>Bacillati</taxon>
        <taxon>Bacillota</taxon>
        <taxon>Clostridia</taxon>
        <taxon>Monoglobales</taxon>
        <taxon>Monoglobaceae</taxon>
        <taxon>Monoglobus</taxon>
    </lineage>
</organism>
<reference evidence="1 2" key="1">
    <citation type="submission" date="2017-04" db="EMBL/GenBank/DDBJ databases">
        <title>Monoglobus pectinilyticus 14 draft genome.</title>
        <authorList>
            <person name="Kim C."/>
            <person name="Rosendale D.I."/>
            <person name="Kelly W.J."/>
            <person name="Tannock G.W."/>
            <person name="Patchett M.L."/>
            <person name="Jordens J.Z."/>
        </authorList>
    </citation>
    <scope>NUCLEOTIDE SEQUENCE [LARGE SCALE GENOMIC DNA]</scope>
    <source>
        <strain evidence="1 2">14</strain>
    </source>
</reference>
<sequence>MESDSTYKAKIGGKGVGRFSWLKAFEEVEIQSVYKEYDDKFVQRSFCFRKYSKEISDVNKAALSDYVAHRKIIIDLLSTGIRKIDNEKFSKEEFIHNLIFPMKCSSDDIDYESHNLWLIDERLAYSSYVASDVSLNTKKMMIDLIYCYWIIRLLFLTSRMMEQNLIL</sequence>